<accession>A0A919YF38</accession>
<dbReference type="AlphaFoldDB" id="A0A919YF38"/>
<evidence type="ECO:0000256" key="1">
    <source>
        <dbReference type="SAM" id="MobiDB-lite"/>
    </source>
</evidence>
<organism evidence="2 3">
    <name type="scientific">Paenibacillus azoreducens</name>
    <dbReference type="NCBI Taxonomy" id="116718"/>
    <lineage>
        <taxon>Bacteria</taxon>
        <taxon>Bacillati</taxon>
        <taxon>Bacillota</taxon>
        <taxon>Bacilli</taxon>
        <taxon>Bacillales</taxon>
        <taxon>Paenibacillaceae</taxon>
        <taxon>Paenibacillus</taxon>
    </lineage>
</organism>
<reference evidence="2 3" key="1">
    <citation type="submission" date="2021-03" db="EMBL/GenBank/DDBJ databases">
        <title>Antimicrobial resistance genes in bacteria isolated from Japanese honey, and their potential for conferring macrolide and lincosamide resistance in the American foulbrood pathogen Paenibacillus larvae.</title>
        <authorList>
            <person name="Okamoto M."/>
            <person name="Kumagai M."/>
            <person name="Kanamori H."/>
            <person name="Takamatsu D."/>
        </authorList>
    </citation>
    <scope>NUCLEOTIDE SEQUENCE [LARGE SCALE GENOMIC DNA]</scope>
    <source>
        <strain evidence="2 3">J34TS1</strain>
    </source>
</reference>
<comment type="caution">
    <text evidence="2">The sequence shown here is derived from an EMBL/GenBank/DDBJ whole genome shotgun (WGS) entry which is preliminary data.</text>
</comment>
<evidence type="ECO:0000313" key="2">
    <source>
        <dbReference type="EMBL" id="GIO49471.1"/>
    </source>
</evidence>
<evidence type="ECO:0000313" key="3">
    <source>
        <dbReference type="Proteomes" id="UP000682811"/>
    </source>
</evidence>
<dbReference type="Proteomes" id="UP000682811">
    <property type="component" value="Unassembled WGS sequence"/>
</dbReference>
<protein>
    <submittedName>
        <fullName evidence="2">Uncharacterized protein</fullName>
    </submittedName>
</protein>
<sequence>MLADIDRKILRILYNYSSGRHRLPTMEELTIKTGKAAKDITRSLIRLEDQLYIIWDNKPFVESIRILQSREQHGERGQSVTAGHNNTDYWTEY</sequence>
<name>A0A919YF38_9BACL</name>
<feature type="compositionally biased region" description="Polar residues" evidence="1">
    <location>
        <begin position="78"/>
        <end position="93"/>
    </location>
</feature>
<gene>
    <name evidence="2" type="ORF">J34TS1_42360</name>
</gene>
<dbReference type="RefSeq" id="WP_212979962.1">
    <property type="nucleotide sequence ID" value="NZ_AP025343.1"/>
</dbReference>
<keyword evidence="3" id="KW-1185">Reference proteome</keyword>
<dbReference type="EMBL" id="BORT01000022">
    <property type="protein sequence ID" value="GIO49471.1"/>
    <property type="molecule type" value="Genomic_DNA"/>
</dbReference>
<proteinExistence type="predicted"/>
<feature type="region of interest" description="Disordered" evidence="1">
    <location>
        <begin position="72"/>
        <end position="93"/>
    </location>
</feature>